<proteinExistence type="inferred from homology"/>
<comment type="caution">
    <text evidence="2">The sequence shown here is derived from an EMBL/GenBank/DDBJ whole genome shotgun (WGS) entry which is preliminary data.</text>
</comment>
<evidence type="ECO:0000256" key="1">
    <source>
        <dbReference type="ARBA" id="ARBA00005593"/>
    </source>
</evidence>
<dbReference type="InterPro" id="IPR036188">
    <property type="entry name" value="FAD/NAD-bd_sf"/>
</dbReference>
<dbReference type="Pfam" id="PF00996">
    <property type="entry name" value="GDI"/>
    <property type="match status" value="2"/>
</dbReference>
<dbReference type="SUPFAM" id="SSF54373">
    <property type="entry name" value="FAD-linked reductases, C-terminal domain"/>
    <property type="match status" value="1"/>
</dbReference>
<dbReference type="PANTHER" id="PTHR11787">
    <property type="entry name" value="RAB GDP-DISSOCIATION INHIBITOR"/>
    <property type="match status" value="1"/>
</dbReference>
<evidence type="ECO:0000313" key="2">
    <source>
        <dbReference type="EMBL" id="EKD03502.1"/>
    </source>
</evidence>
<dbReference type="EMBL" id="AMBO01000247">
    <property type="protein sequence ID" value="EKD03502.1"/>
    <property type="molecule type" value="Genomic_DNA"/>
</dbReference>
<sequence length="475" mass="51131">MLDSDRYDVIVLGTGLAESIAAAALAKAGKSVLHLDPNEYYGGEQASLTLDEIVAWAEARGAESSEPSSSESSSSWAATPYGSSQRAIFTHCSTTGLGSLAQDRRRYALSLFPALMVSRGTLVSTLISSDVAKYVGFRLLDGVSVWDAASDSPRRVPGSKEDVFRDKSISLPEKRKLMKALLFAGSEFEEDEVFKGYAGLPEGDLCTPGPPGRGCRVRRLLRNARRTERSRPRAGKEVSEKYWGTAVFGGTYVLGPEAMPEIEAASADSAAGDDAKDQGGVQVKVPAHPTPLRATHLVTSPFFLAKSQPSGSDKNVTAHVVAVVTSQPGCLKRPAKEDEEAEDDDAGVVIFPPTDNSPLVRALIMGEGTGSCPAGQWVVYLSSELDGEKDPKELLRPYLEKIGGELAFEAYYLAHRAKDTQEAPEGVVLVQPYSGQHMLTEGLDWEAEQGEKAFRAVLPEGEFFPKPEGEEDEEE</sequence>
<evidence type="ECO:0000313" key="3">
    <source>
        <dbReference type="Proteomes" id="UP000006757"/>
    </source>
</evidence>
<dbReference type="Gene3D" id="1.10.405.10">
    <property type="entry name" value="Guanine Nucleotide Dissociation Inhibitor, domain 1"/>
    <property type="match status" value="1"/>
</dbReference>
<dbReference type="AlphaFoldDB" id="K1VVJ9"/>
<protein>
    <recommendedName>
        <fullName evidence="4">Rab proteins geranylgeranyltransferase</fullName>
    </recommendedName>
</protein>
<dbReference type="SUPFAM" id="SSF51905">
    <property type="entry name" value="FAD/NAD(P)-binding domain"/>
    <property type="match status" value="1"/>
</dbReference>
<dbReference type="PANTHER" id="PTHR11787:SF4">
    <property type="entry name" value="CHM, RAB ESCORT PROTEIN 1"/>
    <property type="match status" value="1"/>
</dbReference>
<dbReference type="InParanoid" id="K1VVJ9"/>
<organism evidence="2 3">
    <name type="scientific">Trichosporon asahii var. asahii (strain CBS 8904)</name>
    <name type="common">Yeast</name>
    <dbReference type="NCBI Taxonomy" id="1220162"/>
    <lineage>
        <taxon>Eukaryota</taxon>
        <taxon>Fungi</taxon>
        <taxon>Dikarya</taxon>
        <taxon>Basidiomycota</taxon>
        <taxon>Agaricomycotina</taxon>
        <taxon>Tremellomycetes</taxon>
        <taxon>Trichosporonales</taxon>
        <taxon>Trichosporonaceae</taxon>
        <taxon>Trichosporon</taxon>
    </lineage>
</organism>
<reference evidence="2 3" key="1">
    <citation type="journal article" date="2012" name="Eukaryot. Cell">
        <title>Genome sequence of the Trichosporon asahii environmental strain CBS 8904.</title>
        <authorList>
            <person name="Yang R.Y."/>
            <person name="Li H.T."/>
            <person name="Zhu H."/>
            <person name="Zhou G.P."/>
            <person name="Wang M."/>
            <person name="Wang L."/>
        </authorList>
    </citation>
    <scope>NUCLEOTIDE SEQUENCE [LARGE SCALE GENOMIC DNA]</scope>
    <source>
        <strain evidence="2 3">CBS 8904</strain>
    </source>
</reference>
<gene>
    <name evidence="2" type="ORF">A1Q2_02220</name>
</gene>
<dbReference type="STRING" id="1220162.K1VVJ9"/>
<dbReference type="GO" id="GO:0005634">
    <property type="term" value="C:nucleus"/>
    <property type="evidence" value="ECO:0007669"/>
    <property type="project" value="TreeGrafter"/>
</dbReference>
<dbReference type="InterPro" id="IPR018203">
    <property type="entry name" value="GDP_dissociation_inhibitor"/>
</dbReference>
<dbReference type="PRINTS" id="PR00891">
    <property type="entry name" value="RABGDIREP"/>
</dbReference>
<comment type="similarity">
    <text evidence="1">Belongs to the Rab GDI family.</text>
</comment>
<dbReference type="OMA" id="FKVAHVD"/>
<dbReference type="Gene3D" id="3.50.50.60">
    <property type="entry name" value="FAD/NAD(P)-binding domain"/>
    <property type="match status" value="1"/>
</dbReference>
<dbReference type="Proteomes" id="UP000006757">
    <property type="component" value="Unassembled WGS sequence"/>
</dbReference>
<dbReference type="GO" id="GO:0005968">
    <property type="term" value="C:Rab-protein geranylgeranyltransferase complex"/>
    <property type="evidence" value="ECO:0007669"/>
    <property type="project" value="TreeGrafter"/>
</dbReference>
<dbReference type="OrthoDB" id="9446342at2759"/>
<dbReference type="GO" id="GO:0016192">
    <property type="term" value="P:vesicle-mediated transport"/>
    <property type="evidence" value="ECO:0007669"/>
    <property type="project" value="TreeGrafter"/>
</dbReference>
<evidence type="ECO:0008006" key="4">
    <source>
        <dbReference type="Google" id="ProtNLM"/>
    </source>
</evidence>
<dbReference type="GO" id="GO:0005829">
    <property type="term" value="C:cytosol"/>
    <property type="evidence" value="ECO:0007669"/>
    <property type="project" value="TreeGrafter"/>
</dbReference>
<dbReference type="HOGENOM" id="CLU_021695_3_1_1"/>
<dbReference type="eggNOG" id="KOG4405">
    <property type="taxonomic scope" value="Eukaryota"/>
</dbReference>
<accession>K1VVJ9</accession>
<keyword evidence="3" id="KW-1185">Reference proteome</keyword>
<name>K1VVJ9_TRIAC</name>
<dbReference type="GO" id="GO:0007264">
    <property type="term" value="P:small GTPase-mediated signal transduction"/>
    <property type="evidence" value="ECO:0007669"/>
    <property type="project" value="InterPro"/>
</dbReference>
<dbReference type="GO" id="GO:0005092">
    <property type="term" value="F:GDP-dissociation inhibitor activity"/>
    <property type="evidence" value="ECO:0007669"/>
    <property type="project" value="InterPro"/>
</dbReference>